<evidence type="ECO:0008006" key="3">
    <source>
        <dbReference type="Google" id="ProtNLM"/>
    </source>
</evidence>
<dbReference type="eggNOG" id="ENOG50321ER">
    <property type="taxonomic scope" value="Bacteria"/>
</dbReference>
<dbReference type="SUPFAM" id="SSF141694">
    <property type="entry name" value="AF2212/PG0164-like"/>
    <property type="match status" value="1"/>
</dbReference>
<dbReference type="KEGG" id="cyj:Cyan7822_5598"/>
<organism evidence="1 2">
    <name type="scientific">Gloeothece verrucosa (strain PCC 7822)</name>
    <name type="common">Cyanothece sp. (strain PCC 7822)</name>
    <dbReference type="NCBI Taxonomy" id="497965"/>
    <lineage>
        <taxon>Bacteria</taxon>
        <taxon>Bacillati</taxon>
        <taxon>Cyanobacteriota</taxon>
        <taxon>Cyanophyceae</taxon>
        <taxon>Oscillatoriophycideae</taxon>
        <taxon>Chroococcales</taxon>
        <taxon>Aphanothecaceae</taxon>
        <taxon>Gloeothece</taxon>
        <taxon>Gloeothece verrucosa</taxon>
    </lineage>
</organism>
<proteinExistence type="predicted"/>
<dbReference type="RefSeq" id="WP_013325506.1">
    <property type="nucleotide sequence ID" value="NC_014501.1"/>
</dbReference>
<evidence type="ECO:0000313" key="2">
    <source>
        <dbReference type="Proteomes" id="UP000008206"/>
    </source>
</evidence>
<dbReference type="Proteomes" id="UP000008206">
    <property type="component" value="Chromosome"/>
</dbReference>
<gene>
    <name evidence="1" type="ordered locus">Cyan7822_5598</name>
</gene>
<dbReference type="AlphaFoldDB" id="E0UBB3"/>
<keyword evidence="2" id="KW-1185">Reference proteome</keyword>
<protein>
    <recommendedName>
        <fullName evidence="3">DUF104 domain-containing protein</fullName>
    </recommendedName>
</protein>
<evidence type="ECO:0000313" key="1">
    <source>
        <dbReference type="EMBL" id="ADN17469.1"/>
    </source>
</evidence>
<dbReference type="OrthoDB" id="427590at2"/>
<name>E0UBB3_GLOV7</name>
<dbReference type="HOGENOM" id="CLU_196135_0_0_3"/>
<dbReference type="EMBL" id="CP002198">
    <property type="protein sequence ID" value="ADN17469.1"/>
    <property type="molecule type" value="Genomic_DNA"/>
</dbReference>
<reference evidence="2" key="1">
    <citation type="journal article" date="2011" name="MBio">
        <title>Novel metabolic attributes of the genus Cyanothece, comprising a group of unicellular nitrogen-fixing Cyanobacteria.</title>
        <authorList>
            <person name="Bandyopadhyay A."/>
            <person name="Elvitigala T."/>
            <person name="Welsh E."/>
            <person name="Stockel J."/>
            <person name="Liberton M."/>
            <person name="Min H."/>
            <person name="Sherman L.A."/>
            <person name="Pakrasi H.B."/>
        </authorList>
    </citation>
    <scope>NUCLEOTIDE SEQUENCE [LARGE SCALE GENOMIC DNA]</scope>
    <source>
        <strain evidence="2">PCC 7822</strain>
    </source>
</reference>
<sequence>MVEKLKAIYRDGIFIPDKICNFPQNTIVELTIKPSRNVKTEVIDPEARQQILKTLLERMRQTVASKCSESE</sequence>
<accession>E0UBB3</accession>